<reference evidence="1 2" key="1">
    <citation type="submission" date="2021-01" db="EMBL/GenBank/DDBJ databases">
        <title>Chromosome-level genome assembly of a human fungal pathogen reveals clustering of transcriptionally co-regulated genes.</title>
        <authorList>
            <person name="Voorhies M."/>
            <person name="Cohen S."/>
            <person name="Shea T.P."/>
            <person name="Petrus S."/>
            <person name="Munoz J.F."/>
            <person name="Poplawski S."/>
            <person name="Goldman W.E."/>
            <person name="Michael T."/>
            <person name="Cuomo C.A."/>
            <person name="Sil A."/>
            <person name="Beyhan S."/>
        </authorList>
    </citation>
    <scope>NUCLEOTIDE SEQUENCE [LARGE SCALE GENOMIC DNA]</scope>
    <source>
        <strain evidence="1 2">G184AR</strain>
    </source>
</reference>
<protein>
    <submittedName>
        <fullName evidence="1">Uncharacterized protein</fullName>
    </submittedName>
</protein>
<evidence type="ECO:0000313" key="2">
    <source>
        <dbReference type="Proteomes" id="UP000670092"/>
    </source>
</evidence>
<name>A0A8H7YQI2_AJECA</name>
<accession>A0A8H7YQI2</accession>
<gene>
    <name evidence="1" type="ORF">I7I52_05162</name>
</gene>
<sequence>MMSCTCYVCYCTSSHCMYLHVSVEAGARFFIPPVFFLESRYRSKSKKRSLCSFMGPAWLHYYMLHTTYRIPNAEHNTFPAAACTKPEEYSARGRYGYGSSYFRYRQLWLCVCYIC</sequence>
<organism evidence="1 2">
    <name type="scientific">Ajellomyces capsulatus</name>
    <name type="common">Darling's disease fungus</name>
    <name type="synonym">Histoplasma capsulatum</name>
    <dbReference type="NCBI Taxonomy" id="5037"/>
    <lineage>
        <taxon>Eukaryota</taxon>
        <taxon>Fungi</taxon>
        <taxon>Dikarya</taxon>
        <taxon>Ascomycota</taxon>
        <taxon>Pezizomycotina</taxon>
        <taxon>Eurotiomycetes</taxon>
        <taxon>Eurotiomycetidae</taxon>
        <taxon>Onygenales</taxon>
        <taxon>Ajellomycetaceae</taxon>
        <taxon>Histoplasma</taxon>
    </lineage>
</organism>
<dbReference type="VEuPathDB" id="FungiDB:I7I52_05162"/>
<proteinExistence type="predicted"/>
<evidence type="ECO:0000313" key="1">
    <source>
        <dbReference type="EMBL" id="KAG5293743.1"/>
    </source>
</evidence>
<comment type="caution">
    <text evidence="1">The sequence shown here is derived from an EMBL/GenBank/DDBJ whole genome shotgun (WGS) entry which is preliminary data.</text>
</comment>
<dbReference type="EMBL" id="JAEVHI010000004">
    <property type="protein sequence ID" value="KAG5293743.1"/>
    <property type="molecule type" value="Genomic_DNA"/>
</dbReference>
<dbReference type="Proteomes" id="UP000670092">
    <property type="component" value="Unassembled WGS sequence"/>
</dbReference>
<dbReference type="AlphaFoldDB" id="A0A8H7YQI2"/>